<sequence>MKLGDNSWHSAKNEVGSAAVMDSLSETRQQVAGLLLSVAELADDKGIEVACTHLPCKWIVPAEAKKPAPRLPLVEIFFRKYRVNKPLRQKKRRRYNQCGHLSPPTENQVKHFKETLTECYPSLQALRYIRQQPAQQHVPEQSAQLIGDEEYLWSDRVQEIISAHKSSLQPIEKDDCEKICATTTGQADSKNWHAARVRRLTASLFKRMCRCIKPESLVKTLLYLSDRSVSAEAMVYGRVHEKDAVEACALLLRSLDRQVTVQETGLHIHSDHSLLAASTDRVLRTDGEEGILEVKCPFSKQGQTMDEACEESKFCCS</sequence>
<reference evidence="1" key="1">
    <citation type="submission" date="2020-05" db="EMBL/GenBank/DDBJ databases">
        <title>Large-scale comparative analyses of tick genomes elucidate their genetic diversity and vector capacities.</title>
        <authorList>
            <person name="Jia N."/>
            <person name="Wang J."/>
            <person name="Shi W."/>
            <person name="Du L."/>
            <person name="Sun Y."/>
            <person name="Zhan W."/>
            <person name="Jiang J."/>
            <person name="Wang Q."/>
            <person name="Zhang B."/>
            <person name="Ji P."/>
            <person name="Sakyi L.B."/>
            <person name="Cui X."/>
            <person name="Yuan T."/>
            <person name="Jiang B."/>
            <person name="Yang W."/>
            <person name="Lam T.T.-Y."/>
            <person name="Chang Q."/>
            <person name="Ding S."/>
            <person name="Wang X."/>
            <person name="Zhu J."/>
            <person name="Ruan X."/>
            <person name="Zhao L."/>
            <person name="Wei J."/>
            <person name="Que T."/>
            <person name="Du C."/>
            <person name="Cheng J."/>
            <person name="Dai P."/>
            <person name="Han X."/>
            <person name="Huang E."/>
            <person name="Gao Y."/>
            <person name="Liu J."/>
            <person name="Shao H."/>
            <person name="Ye R."/>
            <person name="Li L."/>
            <person name="Wei W."/>
            <person name="Wang X."/>
            <person name="Wang C."/>
            <person name="Yang T."/>
            <person name="Huo Q."/>
            <person name="Li W."/>
            <person name="Guo W."/>
            <person name="Chen H."/>
            <person name="Zhou L."/>
            <person name="Ni X."/>
            <person name="Tian J."/>
            <person name="Zhou Y."/>
            <person name="Sheng Y."/>
            <person name="Liu T."/>
            <person name="Pan Y."/>
            <person name="Xia L."/>
            <person name="Li J."/>
            <person name="Zhao F."/>
            <person name="Cao W."/>
        </authorList>
    </citation>
    <scope>NUCLEOTIDE SEQUENCE</scope>
    <source>
        <strain evidence="1">Dsil-2018</strain>
    </source>
</reference>
<name>A0ACB8DX26_DERSI</name>
<protein>
    <submittedName>
        <fullName evidence="1">Uncharacterized protein</fullName>
    </submittedName>
</protein>
<evidence type="ECO:0000313" key="2">
    <source>
        <dbReference type="Proteomes" id="UP000821865"/>
    </source>
</evidence>
<accession>A0ACB8DX26</accession>
<organism evidence="1 2">
    <name type="scientific">Dermacentor silvarum</name>
    <name type="common">Tick</name>
    <dbReference type="NCBI Taxonomy" id="543639"/>
    <lineage>
        <taxon>Eukaryota</taxon>
        <taxon>Metazoa</taxon>
        <taxon>Ecdysozoa</taxon>
        <taxon>Arthropoda</taxon>
        <taxon>Chelicerata</taxon>
        <taxon>Arachnida</taxon>
        <taxon>Acari</taxon>
        <taxon>Parasitiformes</taxon>
        <taxon>Ixodida</taxon>
        <taxon>Ixodoidea</taxon>
        <taxon>Ixodidae</taxon>
        <taxon>Rhipicephalinae</taxon>
        <taxon>Dermacentor</taxon>
    </lineage>
</organism>
<comment type="caution">
    <text evidence="1">The sequence shown here is derived from an EMBL/GenBank/DDBJ whole genome shotgun (WGS) entry which is preliminary data.</text>
</comment>
<gene>
    <name evidence="1" type="ORF">HPB49_007241</name>
</gene>
<proteinExistence type="predicted"/>
<keyword evidence="2" id="KW-1185">Reference proteome</keyword>
<evidence type="ECO:0000313" key="1">
    <source>
        <dbReference type="EMBL" id="KAH7978891.1"/>
    </source>
</evidence>
<dbReference type="Proteomes" id="UP000821865">
    <property type="component" value="Chromosome 1"/>
</dbReference>
<dbReference type="EMBL" id="CM023470">
    <property type="protein sequence ID" value="KAH7978891.1"/>
    <property type="molecule type" value="Genomic_DNA"/>
</dbReference>